<evidence type="ECO:0000256" key="12">
    <source>
        <dbReference type="SAM" id="MobiDB-lite"/>
    </source>
</evidence>
<evidence type="ECO:0000256" key="5">
    <source>
        <dbReference type="ARBA" id="ARBA00022833"/>
    </source>
</evidence>
<protein>
    <recommendedName>
        <fullName evidence="11">Transcription activator of gluconeogenesis ERT1</fullName>
    </recommendedName>
</protein>
<evidence type="ECO:0000256" key="11">
    <source>
        <dbReference type="ARBA" id="ARBA00040903"/>
    </source>
</evidence>
<dbReference type="GO" id="GO:0009267">
    <property type="term" value="P:cellular response to starvation"/>
    <property type="evidence" value="ECO:0007669"/>
    <property type="project" value="TreeGrafter"/>
</dbReference>
<dbReference type="AlphaFoldDB" id="A0AAN6GHS8"/>
<keyword evidence="7" id="KW-0238">DNA-binding</keyword>
<feature type="region of interest" description="Disordered" evidence="12">
    <location>
        <begin position="1"/>
        <end position="44"/>
    </location>
</feature>
<name>A0AAN6GHS8_9BASI</name>
<reference evidence="14" key="1">
    <citation type="journal article" date="2023" name="PhytoFront">
        <title>Draft Genome Resources of Seven Strains of Tilletia horrida, Causal Agent of Kernel Smut of Rice.</title>
        <authorList>
            <person name="Khanal S."/>
            <person name="Antony Babu S."/>
            <person name="Zhou X.G."/>
        </authorList>
    </citation>
    <scope>NUCLEOTIDE SEQUENCE</scope>
    <source>
        <strain evidence="14">TX3</strain>
    </source>
</reference>
<dbReference type="SUPFAM" id="SSF57701">
    <property type="entry name" value="Zn2/Cys6 DNA-binding domain"/>
    <property type="match status" value="1"/>
</dbReference>
<keyword evidence="9" id="KW-0804">Transcription</keyword>
<dbReference type="PANTHER" id="PTHR47659:SF1">
    <property type="entry name" value="TRANSCRIPTION ACTIVATOR OF GLUCONEOGENESIS ERT1"/>
    <property type="match status" value="1"/>
</dbReference>
<keyword evidence="6" id="KW-0805">Transcription regulation</keyword>
<feature type="region of interest" description="Disordered" evidence="12">
    <location>
        <begin position="162"/>
        <end position="187"/>
    </location>
</feature>
<keyword evidence="10" id="KW-0539">Nucleus</keyword>
<dbReference type="EMBL" id="JAPDMQ010000049">
    <property type="protein sequence ID" value="KAK0538132.1"/>
    <property type="molecule type" value="Genomic_DNA"/>
</dbReference>
<evidence type="ECO:0000313" key="15">
    <source>
        <dbReference type="Proteomes" id="UP001176521"/>
    </source>
</evidence>
<gene>
    <name evidence="14" type="primary">ERT1</name>
    <name evidence="14" type="ORF">OC842_001381</name>
</gene>
<evidence type="ECO:0000256" key="6">
    <source>
        <dbReference type="ARBA" id="ARBA00023015"/>
    </source>
</evidence>
<feature type="domain" description="Zn(2)-C6 fungal-type" evidence="13">
    <location>
        <begin position="45"/>
        <end position="76"/>
    </location>
</feature>
<evidence type="ECO:0000256" key="8">
    <source>
        <dbReference type="ARBA" id="ARBA00023159"/>
    </source>
</evidence>
<evidence type="ECO:0000259" key="13">
    <source>
        <dbReference type="PROSITE" id="PS50048"/>
    </source>
</evidence>
<dbReference type="SMART" id="SM00066">
    <property type="entry name" value="GAL4"/>
    <property type="match status" value="1"/>
</dbReference>
<keyword evidence="5" id="KW-0862">Zinc</keyword>
<dbReference type="GO" id="GO:0008270">
    <property type="term" value="F:zinc ion binding"/>
    <property type="evidence" value="ECO:0007669"/>
    <property type="project" value="InterPro"/>
</dbReference>
<evidence type="ECO:0000256" key="9">
    <source>
        <dbReference type="ARBA" id="ARBA00023163"/>
    </source>
</evidence>
<evidence type="ECO:0000256" key="1">
    <source>
        <dbReference type="ARBA" id="ARBA00004123"/>
    </source>
</evidence>
<feature type="compositionally biased region" description="Low complexity" evidence="12">
    <location>
        <begin position="8"/>
        <end position="27"/>
    </location>
</feature>
<dbReference type="GO" id="GO:0006094">
    <property type="term" value="P:gluconeogenesis"/>
    <property type="evidence" value="ECO:0007669"/>
    <property type="project" value="UniProtKB-KW"/>
</dbReference>
<dbReference type="GO" id="GO:0000981">
    <property type="term" value="F:DNA-binding transcription factor activity, RNA polymerase II-specific"/>
    <property type="evidence" value="ECO:0007669"/>
    <property type="project" value="InterPro"/>
</dbReference>
<dbReference type="PANTHER" id="PTHR47659">
    <property type="entry name" value="ZN(II)2CYS6 TRANSCRIPTION FACTOR (EUROFUNG)-RELATED"/>
    <property type="match status" value="1"/>
</dbReference>
<dbReference type="CDD" id="cd00130">
    <property type="entry name" value="PAS"/>
    <property type="match status" value="1"/>
</dbReference>
<dbReference type="InterPro" id="IPR056751">
    <property type="entry name" value="PAS_13"/>
</dbReference>
<dbReference type="PROSITE" id="PS50048">
    <property type="entry name" value="ZN2_CY6_FUNGAL_2"/>
    <property type="match status" value="1"/>
</dbReference>
<evidence type="ECO:0000256" key="2">
    <source>
        <dbReference type="ARBA" id="ARBA00010855"/>
    </source>
</evidence>
<keyword evidence="3" id="KW-0312">Gluconeogenesis</keyword>
<dbReference type="SUPFAM" id="SSF55785">
    <property type="entry name" value="PYP-like sensor domain (PAS domain)"/>
    <property type="match status" value="1"/>
</dbReference>
<sequence length="619" mass="65494">MLDTQEVSSAPAAPALPAAAQAASQSPVMDSAQGQKPKRKKASRACSHCQKAHLTCDDARPCGRCVKKGLAATCTDGQRKKAKYLLEEDELQERRASEERANAVAAARAAQELQAAELAVASQETPSATALTAATVAGPDASMEDAAGVLFQPSAGLPSYTGTGTGSFDSPASAATGPSGGGGDGTYVSMLDSDPAFNTSFHPFGTENASLEYSMLSSMIYGSGIDPSLLGAGLDDLGLSQASFYNEAPGPSPGTGLQMGTSMGPGMYDGTSGGAGIGNVMYDGTSGGAGVGTGVGVVGVSNPAWPATMQAPDTSGMGSVGQPGLYDPVLAPPPMTSMTSPSLAVNNAFPTGPDPMVLGGAQPQPPLPVHPAVPIAPTAPPAILPPLPSMPAHSQPLALQKFAHPSSQRSPDPNVTLNQLLRLRPEEEDWDTRIRRVHTERMEPFHYTDGYHFLINYVTANYERDEALRVVRALAIIRPSLIALQMPLSEEDEIFVERSIQRMALEFEKLIAFSGTPTVVWRRTCEICVVGTEFSMLTHWPREELIGKHIYQFLDKKSTIEYWEKFAMHAFENTSQSVVTRCVLLTPQGKPVPCSACFSIKRDMFDLPSLIVGNFLPIL</sequence>
<comment type="subcellular location">
    <subcellularLocation>
        <location evidence="1">Nucleus</location>
    </subcellularLocation>
</comment>
<dbReference type="Pfam" id="PF00172">
    <property type="entry name" value="Zn_clus"/>
    <property type="match status" value="1"/>
</dbReference>
<proteinExistence type="inferred from homology"/>
<evidence type="ECO:0000256" key="3">
    <source>
        <dbReference type="ARBA" id="ARBA00022432"/>
    </source>
</evidence>
<dbReference type="GO" id="GO:0000977">
    <property type="term" value="F:RNA polymerase II transcription regulatory region sequence-specific DNA binding"/>
    <property type="evidence" value="ECO:0007669"/>
    <property type="project" value="TreeGrafter"/>
</dbReference>
<comment type="caution">
    <text evidence="14">The sequence shown here is derived from an EMBL/GenBank/DDBJ whole genome shotgun (WGS) entry which is preliminary data.</text>
</comment>
<comment type="similarity">
    <text evidence="2">Belongs to the ERT1/acuK family.</text>
</comment>
<evidence type="ECO:0000313" key="14">
    <source>
        <dbReference type="EMBL" id="KAK0538132.1"/>
    </source>
</evidence>
<evidence type="ECO:0000256" key="7">
    <source>
        <dbReference type="ARBA" id="ARBA00023125"/>
    </source>
</evidence>
<organism evidence="14 15">
    <name type="scientific">Tilletia horrida</name>
    <dbReference type="NCBI Taxonomy" id="155126"/>
    <lineage>
        <taxon>Eukaryota</taxon>
        <taxon>Fungi</taxon>
        <taxon>Dikarya</taxon>
        <taxon>Basidiomycota</taxon>
        <taxon>Ustilaginomycotina</taxon>
        <taxon>Exobasidiomycetes</taxon>
        <taxon>Tilletiales</taxon>
        <taxon>Tilletiaceae</taxon>
        <taxon>Tilletia</taxon>
    </lineage>
</organism>
<dbReference type="InterPro" id="IPR036864">
    <property type="entry name" value="Zn2-C6_fun-type_DNA-bd_sf"/>
</dbReference>
<dbReference type="Proteomes" id="UP001176521">
    <property type="component" value="Unassembled WGS sequence"/>
</dbReference>
<dbReference type="Gene3D" id="4.10.240.10">
    <property type="entry name" value="Zn(2)-C6 fungal-type DNA-binding domain"/>
    <property type="match status" value="1"/>
</dbReference>
<dbReference type="InterPro" id="IPR001138">
    <property type="entry name" value="Zn2Cys6_DnaBD"/>
</dbReference>
<dbReference type="InterPro" id="IPR050335">
    <property type="entry name" value="ERT1_acuK_gluconeogen_tf"/>
</dbReference>
<evidence type="ECO:0000256" key="10">
    <source>
        <dbReference type="ARBA" id="ARBA00023242"/>
    </source>
</evidence>
<keyword evidence="8" id="KW-0010">Activator</keyword>
<dbReference type="CDD" id="cd00067">
    <property type="entry name" value="GAL4"/>
    <property type="match status" value="1"/>
</dbReference>
<dbReference type="InterPro" id="IPR000014">
    <property type="entry name" value="PAS"/>
</dbReference>
<dbReference type="InterPro" id="IPR035965">
    <property type="entry name" value="PAS-like_dom_sf"/>
</dbReference>
<dbReference type="Pfam" id="PF24990">
    <property type="entry name" value="PAS_13"/>
    <property type="match status" value="2"/>
</dbReference>
<dbReference type="GO" id="GO:0005634">
    <property type="term" value="C:nucleus"/>
    <property type="evidence" value="ECO:0007669"/>
    <property type="project" value="UniProtKB-SubCell"/>
</dbReference>
<keyword evidence="15" id="KW-1185">Reference proteome</keyword>
<accession>A0AAN6GHS8</accession>
<evidence type="ECO:0000256" key="4">
    <source>
        <dbReference type="ARBA" id="ARBA00022723"/>
    </source>
</evidence>
<keyword evidence="4" id="KW-0479">Metal-binding</keyword>